<proteinExistence type="predicted"/>
<dbReference type="RefSeq" id="WP_175556742.1">
    <property type="nucleotide sequence ID" value="NZ_FORF01000019.1"/>
</dbReference>
<keyword evidence="2" id="KW-1185">Reference proteome</keyword>
<reference evidence="2" key="1">
    <citation type="submission" date="2016-10" db="EMBL/GenBank/DDBJ databases">
        <authorList>
            <person name="Varghese N."/>
            <person name="Submissions S."/>
        </authorList>
    </citation>
    <scope>NUCLEOTIDE SEQUENCE [LARGE SCALE GENOMIC DNA]</scope>
    <source>
        <strain evidence="2">DSM 21857</strain>
    </source>
</reference>
<keyword evidence="1" id="KW-0808">Transferase</keyword>
<dbReference type="EMBL" id="FORF01000019">
    <property type="protein sequence ID" value="SFJ44866.1"/>
    <property type="molecule type" value="Genomic_DNA"/>
</dbReference>
<dbReference type="AlphaFoldDB" id="A0A1I3RI57"/>
<dbReference type="STRING" id="1121003.SAMN03080618_03008"/>
<evidence type="ECO:0000313" key="2">
    <source>
        <dbReference type="Proteomes" id="UP000242763"/>
    </source>
</evidence>
<sequence length="55" mass="6143">MQSETYIIGRGHTKFGRLEQNLEELVVEAAQEALLEAEVAPASRQAGVWADYPRL</sequence>
<name>A0A1I3RI57_9HYPH</name>
<dbReference type="Proteomes" id="UP000242763">
    <property type="component" value="Unassembled WGS sequence"/>
</dbReference>
<dbReference type="GO" id="GO:0016746">
    <property type="term" value="F:acyltransferase activity"/>
    <property type="evidence" value="ECO:0007669"/>
    <property type="project" value="InterPro"/>
</dbReference>
<dbReference type="Gene3D" id="3.40.47.10">
    <property type="match status" value="1"/>
</dbReference>
<evidence type="ECO:0000313" key="1">
    <source>
        <dbReference type="EMBL" id="SFJ44866.1"/>
    </source>
</evidence>
<accession>A0A1I3RI57</accession>
<protein>
    <submittedName>
        <fullName evidence="1">Acetyl-CoA C-acetyltransferase</fullName>
    </submittedName>
</protein>
<dbReference type="InterPro" id="IPR016039">
    <property type="entry name" value="Thiolase-like"/>
</dbReference>
<gene>
    <name evidence="1" type="ORF">SAMN03080618_03008</name>
</gene>
<organism evidence="1 2">
    <name type="scientific">Aquamicrobium aerolatum DSM 21857</name>
    <dbReference type="NCBI Taxonomy" id="1121003"/>
    <lineage>
        <taxon>Bacteria</taxon>
        <taxon>Pseudomonadati</taxon>
        <taxon>Pseudomonadota</taxon>
        <taxon>Alphaproteobacteria</taxon>
        <taxon>Hyphomicrobiales</taxon>
        <taxon>Phyllobacteriaceae</taxon>
        <taxon>Aerobium</taxon>
    </lineage>
</organism>